<organism evidence="3 4">
    <name type="scientific">Skeletonema marinoi</name>
    <dbReference type="NCBI Taxonomy" id="267567"/>
    <lineage>
        <taxon>Eukaryota</taxon>
        <taxon>Sar</taxon>
        <taxon>Stramenopiles</taxon>
        <taxon>Ochrophyta</taxon>
        <taxon>Bacillariophyta</taxon>
        <taxon>Coscinodiscophyceae</taxon>
        <taxon>Thalassiosirophycidae</taxon>
        <taxon>Thalassiosirales</taxon>
        <taxon>Skeletonemataceae</taxon>
        <taxon>Skeletonema</taxon>
        <taxon>Skeletonema marinoi-dohrnii complex</taxon>
    </lineage>
</organism>
<dbReference type="InterPro" id="IPR036770">
    <property type="entry name" value="Ankyrin_rpt-contain_sf"/>
</dbReference>
<gene>
    <name evidence="3" type="ORF">QTG54_010445</name>
</gene>
<keyword evidence="4" id="KW-1185">Reference proteome</keyword>
<dbReference type="PANTHER" id="PTHR24123">
    <property type="entry name" value="ANKYRIN REPEAT-CONTAINING"/>
    <property type="match status" value="1"/>
</dbReference>
<proteinExistence type="predicted"/>
<comment type="caution">
    <text evidence="3">The sequence shown here is derived from an EMBL/GenBank/DDBJ whole genome shotgun (WGS) entry which is preliminary data.</text>
</comment>
<evidence type="ECO:0000256" key="2">
    <source>
        <dbReference type="ARBA" id="ARBA00023043"/>
    </source>
</evidence>
<name>A0AAD8Y4X3_9STRA</name>
<reference evidence="3" key="1">
    <citation type="submission" date="2023-06" db="EMBL/GenBank/DDBJ databases">
        <title>Survivors Of The Sea: Transcriptome response of Skeletonema marinoi to long-term dormancy.</title>
        <authorList>
            <person name="Pinder M.I.M."/>
            <person name="Kourtchenko O."/>
            <person name="Robertson E.K."/>
            <person name="Larsson T."/>
            <person name="Maumus F."/>
            <person name="Osuna-Cruz C.M."/>
            <person name="Vancaester E."/>
            <person name="Stenow R."/>
            <person name="Vandepoele K."/>
            <person name="Ploug H."/>
            <person name="Bruchert V."/>
            <person name="Godhe A."/>
            <person name="Topel M."/>
        </authorList>
    </citation>
    <scope>NUCLEOTIDE SEQUENCE</scope>
    <source>
        <strain evidence="3">R05AC</strain>
    </source>
</reference>
<dbReference type="AlphaFoldDB" id="A0AAD8Y4X3"/>
<dbReference type="PANTHER" id="PTHR24123:SF33">
    <property type="entry name" value="PROTEIN HOS4"/>
    <property type="match status" value="1"/>
</dbReference>
<dbReference type="Gene3D" id="1.25.40.20">
    <property type="entry name" value="Ankyrin repeat-containing domain"/>
    <property type="match status" value="4"/>
</dbReference>
<accession>A0AAD8Y4X3</accession>
<evidence type="ECO:0000256" key="1">
    <source>
        <dbReference type="ARBA" id="ARBA00022737"/>
    </source>
</evidence>
<keyword evidence="1" id="KW-0677">Repeat</keyword>
<dbReference type="Proteomes" id="UP001224775">
    <property type="component" value="Unassembled WGS sequence"/>
</dbReference>
<dbReference type="SMART" id="SM00248">
    <property type="entry name" value="ANK"/>
    <property type="match status" value="13"/>
</dbReference>
<evidence type="ECO:0000313" key="4">
    <source>
        <dbReference type="Proteomes" id="UP001224775"/>
    </source>
</evidence>
<dbReference type="InterPro" id="IPR002110">
    <property type="entry name" value="Ankyrin_rpt"/>
</dbReference>
<sequence length="726" mass="81168">MSDQNNNRQALLTAQLCDYCRSDALSEDALRDKINRLRVVDFDLPHDTTEEELLLHEVCDNERVTEGIIRCILGKITTAAMADDDDGKLPLHYVLWNDNVTLKMVQLLIDAAPESIMHQDNNGFMPIHQICGNYDLEEEKALKILKFLIDKSPQSARHADKDGDLPIHLACDGLRSPEFCRLLIDSYPGSERIKNSIGMLPLHVACQFGTVATVKYLLEIYPDGIHDESEDGNPIYFAIMRLRDRKDSEVAAKMVELLLSCNPNLTVATLKSGGGVVWESGYTPLRLACGNSHVTLNIVQRLVDAHPDSVRQENDEGWMPLHHLCDNDELDDMVSVEILRLLLEKCPESVRHVNNGGYLPIHIACGRGSRSPDFCRELIEAYPASARIAIANYECALPLHYACQSGTSATVKYFVDNYPEQIHVSDDDISYPIFCAVTGLKCIRNEDVKMQKDPAVAVEKVKILLACDDSILLQEYRGKVPLVYACRKTTNDFSFPSSSLNAAIKVIQLLYDAHPESLVDHKTILTRIRDRSDNREICVFLTTQFVYAEQMSGRHFMMTPDENGRLPLHTALLKNAALGSIKLLVKGNPNAIQTPDNSGVIPLHAACRHHESTSVIQHLIGFDENTLNAVDRLYNTPLHLACQGGKHETIALLVEEHDAVSVSKANAHKKLPIHLLFESDVDKSSIEYTQSIFLLFKAYPEAVNMASAEDEDCLSQTGLKRKFHDV</sequence>
<evidence type="ECO:0000313" key="3">
    <source>
        <dbReference type="EMBL" id="KAK1739129.1"/>
    </source>
</evidence>
<dbReference type="Pfam" id="PF12796">
    <property type="entry name" value="Ank_2"/>
    <property type="match status" value="3"/>
</dbReference>
<dbReference type="EMBL" id="JATAAI010000019">
    <property type="protein sequence ID" value="KAK1739129.1"/>
    <property type="molecule type" value="Genomic_DNA"/>
</dbReference>
<dbReference type="InterPro" id="IPR051165">
    <property type="entry name" value="Multifunctional_ANK_Repeat"/>
</dbReference>
<keyword evidence="2" id="KW-0040">ANK repeat</keyword>
<dbReference type="SUPFAM" id="SSF48403">
    <property type="entry name" value="Ankyrin repeat"/>
    <property type="match status" value="2"/>
</dbReference>
<protein>
    <submittedName>
        <fullName evidence="3">Ankyrin repeat domain-containing protein</fullName>
    </submittedName>
</protein>